<dbReference type="Proteomes" id="UP000001919">
    <property type="component" value="Chromosome"/>
</dbReference>
<accession>C7MC94</accession>
<evidence type="ECO:0000313" key="1">
    <source>
        <dbReference type="EMBL" id="ACU85201.1"/>
    </source>
</evidence>
<dbReference type="PANTHER" id="PTHR19288">
    <property type="entry name" value="4-NITROPHENYLPHOSPHATASE-RELATED"/>
    <property type="match status" value="1"/>
</dbReference>
<dbReference type="STRING" id="446465.Bfae_13640"/>
<dbReference type="PANTHER" id="PTHR19288:SF95">
    <property type="entry name" value="D-GLYCEROL 3-PHOSPHATE PHOSPHATASE"/>
    <property type="match status" value="1"/>
</dbReference>
<dbReference type="PATRIC" id="fig|446465.5.peg.1362"/>
<dbReference type="NCBIfam" id="TIGR01460">
    <property type="entry name" value="HAD-SF-IIA"/>
    <property type="match status" value="1"/>
</dbReference>
<evidence type="ECO:0000313" key="2">
    <source>
        <dbReference type="Proteomes" id="UP000001919"/>
    </source>
</evidence>
<reference evidence="1 2" key="1">
    <citation type="journal article" date="2009" name="Stand. Genomic Sci.">
        <title>Complete genome sequence of Brachybacterium faecium type strain (Schefferle 6-10).</title>
        <authorList>
            <person name="Lapidus A."/>
            <person name="Pukall R."/>
            <person name="Labuttii K."/>
            <person name="Copeland A."/>
            <person name="Del Rio T.G."/>
            <person name="Nolan M."/>
            <person name="Chen F."/>
            <person name="Lucas S."/>
            <person name="Tice H."/>
            <person name="Cheng J.F."/>
            <person name="Bruce D."/>
            <person name="Goodwin L."/>
            <person name="Pitluck S."/>
            <person name="Rohde M."/>
            <person name="Goker M."/>
            <person name="Pati A."/>
            <person name="Ivanova N."/>
            <person name="Mavrommatis K."/>
            <person name="Chen A."/>
            <person name="Palaniappan K."/>
            <person name="D'haeseleer P."/>
            <person name="Chain P."/>
            <person name="Bristow J."/>
            <person name="Eisen J.A."/>
            <person name="Markowitz V."/>
            <person name="Hugenholtz P."/>
            <person name="Kyrpides N.C."/>
            <person name="Klenk H.P."/>
        </authorList>
    </citation>
    <scope>NUCLEOTIDE SEQUENCE [LARGE SCALE GENOMIC DNA]</scope>
    <source>
        <strain evidence="2">ATCC 43885 / DSM 4810 / JCM 11609 / LMG 19847 / NBRC 14762 / NCIMB 9860 / 6-10</strain>
    </source>
</reference>
<dbReference type="InterPro" id="IPR006357">
    <property type="entry name" value="HAD-SF_hydro_IIA"/>
</dbReference>
<keyword evidence="2" id="KW-1185">Reference proteome</keyword>
<dbReference type="AlphaFoldDB" id="C7MC94"/>
<dbReference type="Pfam" id="PF13242">
    <property type="entry name" value="Hydrolase_like"/>
    <property type="match status" value="1"/>
</dbReference>
<dbReference type="EMBL" id="CP001643">
    <property type="protein sequence ID" value="ACU85201.1"/>
    <property type="molecule type" value="Genomic_DNA"/>
</dbReference>
<dbReference type="Pfam" id="PF13344">
    <property type="entry name" value="Hydrolase_6"/>
    <property type="match status" value="1"/>
</dbReference>
<gene>
    <name evidence="1" type="ordered locus">Bfae_13640</name>
</gene>
<dbReference type="eggNOG" id="COG0647">
    <property type="taxonomic scope" value="Bacteria"/>
</dbReference>
<name>C7MC94_BRAFD</name>
<dbReference type="InterPro" id="IPR036412">
    <property type="entry name" value="HAD-like_sf"/>
</dbReference>
<dbReference type="HOGENOM" id="CLU_043473_1_0_11"/>
<dbReference type="SUPFAM" id="SSF56784">
    <property type="entry name" value="HAD-like"/>
    <property type="match status" value="1"/>
</dbReference>
<dbReference type="GO" id="GO:0005737">
    <property type="term" value="C:cytoplasm"/>
    <property type="evidence" value="ECO:0007669"/>
    <property type="project" value="TreeGrafter"/>
</dbReference>
<organism evidence="1 2">
    <name type="scientific">Brachybacterium faecium (strain ATCC 43885 / DSM 4810 / JCM 11609 / LMG 19847 / NBRC 14762 / NCIMB 9860 / 6-10)</name>
    <dbReference type="NCBI Taxonomy" id="446465"/>
    <lineage>
        <taxon>Bacteria</taxon>
        <taxon>Bacillati</taxon>
        <taxon>Actinomycetota</taxon>
        <taxon>Actinomycetes</taxon>
        <taxon>Micrococcales</taxon>
        <taxon>Dermabacteraceae</taxon>
        <taxon>Brachybacterium</taxon>
    </lineage>
</organism>
<protein>
    <submittedName>
        <fullName evidence="1">Predicted sugar phosphatase of HAD superfamily</fullName>
    </submittedName>
</protein>
<dbReference type="OrthoDB" id="3400930at2"/>
<sequence>MIRRPDPSLLDLYDALLFDLDGTLMHGAQPIPHAAESVEKARAAGRSVVFATNNASRTPQQAAEHLAVVGIPARPEEFVTSPQVASRLLADRLDPGAKVLVVGGPSLAAQVREAGLTPVETDEPDVVAVVQGWSPDLDWSRLAEGAYAIRHGAYWMATNVDATLPTERGLAPGNGSLVAAVRHATGAEPAVAGKPEPGMFEVAAREHRARRPLIIGDRLDTDIEGAVRAGMDSLLVLTGVDGIEAALRAEPVRRPTFILPDLAEIAAPFPLPVVTGDRARCGAVSAAWSDGDITVHGEADDPRVLRAVLALLTSHSADTAWTGRLRDADGAELQVESPPSATR</sequence>
<proteinExistence type="predicted"/>
<dbReference type="InterPro" id="IPR023214">
    <property type="entry name" value="HAD_sf"/>
</dbReference>
<dbReference type="Gene3D" id="3.40.50.1000">
    <property type="entry name" value="HAD superfamily/HAD-like"/>
    <property type="match status" value="2"/>
</dbReference>
<dbReference type="KEGG" id="bfa:Bfae_13640"/>
<dbReference type="GO" id="GO:0016791">
    <property type="term" value="F:phosphatase activity"/>
    <property type="evidence" value="ECO:0007669"/>
    <property type="project" value="TreeGrafter"/>
</dbReference>